<evidence type="ECO:0000256" key="4">
    <source>
        <dbReference type="ARBA" id="ARBA00023002"/>
    </source>
</evidence>
<dbReference type="SUPFAM" id="SSF51735">
    <property type="entry name" value="NAD(P)-binding Rossmann-fold domains"/>
    <property type="match status" value="1"/>
</dbReference>
<dbReference type="SMART" id="SM00829">
    <property type="entry name" value="PKS_ER"/>
    <property type="match status" value="1"/>
</dbReference>
<reference evidence="8" key="1">
    <citation type="journal article" date="2017" name="Genome Biol.">
        <title>Comparative genomics reveals high biological diversity and specific adaptations in the industrially and medically important fungal genus Aspergillus.</title>
        <authorList>
            <person name="de Vries R.P."/>
            <person name="Riley R."/>
            <person name="Wiebenga A."/>
            <person name="Aguilar-Osorio G."/>
            <person name="Amillis S."/>
            <person name="Uchima C.A."/>
            <person name="Anderluh G."/>
            <person name="Asadollahi M."/>
            <person name="Askin M."/>
            <person name="Barry K."/>
            <person name="Battaglia E."/>
            <person name="Bayram O."/>
            <person name="Benocci T."/>
            <person name="Braus-Stromeyer S.A."/>
            <person name="Caldana C."/>
            <person name="Canovas D."/>
            <person name="Cerqueira G.C."/>
            <person name="Chen F."/>
            <person name="Chen W."/>
            <person name="Choi C."/>
            <person name="Clum A."/>
            <person name="Dos Santos R.A."/>
            <person name="Damasio A.R."/>
            <person name="Diallinas G."/>
            <person name="Emri T."/>
            <person name="Fekete E."/>
            <person name="Flipphi M."/>
            <person name="Freyberg S."/>
            <person name="Gallo A."/>
            <person name="Gournas C."/>
            <person name="Habgood R."/>
            <person name="Hainaut M."/>
            <person name="Harispe M.L."/>
            <person name="Henrissat B."/>
            <person name="Hilden K.S."/>
            <person name="Hope R."/>
            <person name="Hossain A."/>
            <person name="Karabika E."/>
            <person name="Karaffa L."/>
            <person name="Karanyi Z."/>
            <person name="Krasevec N."/>
            <person name="Kuo A."/>
            <person name="Kusch H."/>
            <person name="LaButti K."/>
            <person name="Lagendijk E.L."/>
            <person name="Lapidus A."/>
            <person name="Levasseur A."/>
            <person name="Lindquist E."/>
            <person name="Lipzen A."/>
            <person name="Logrieco A.F."/>
            <person name="MacCabe A."/>
            <person name="Maekelae M.R."/>
            <person name="Malavazi I."/>
            <person name="Melin P."/>
            <person name="Meyer V."/>
            <person name="Mielnichuk N."/>
            <person name="Miskei M."/>
            <person name="Molnar A.P."/>
            <person name="Mule G."/>
            <person name="Ngan C.Y."/>
            <person name="Orejas M."/>
            <person name="Orosz E."/>
            <person name="Ouedraogo J.P."/>
            <person name="Overkamp K.M."/>
            <person name="Park H.-S."/>
            <person name="Perrone G."/>
            <person name="Piumi F."/>
            <person name="Punt P.J."/>
            <person name="Ram A.F."/>
            <person name="Ramon A."/>
            <person name="Rauscher S."/>
            <person name="Record E."/>
            <person name="Riano-Pachon D.M."/>
            <person name="Robert V."/>
            <person name="Roehrig J."/>
            <person name="Ruller R."/>
            <person name="Salamov A."/>
            <person name="Salih N.S."/>
            <person name="Samson R.A."/>
            <person name="Sandor E."/>
            <person name="Sanguinetti M."/>
            <person name="Schuetze T."/>
            <person name="Sepcic K."/>
            <person name="Shelest E."/>
            <person name="Sherlock G."/>
            <person name="Sophianopoulou V."/>
            <person name="Squina F.M."/>
            <person name="Sun H."/>
            <person name="Susca A."/>
            <person name="Todd R.B."/>
            <person name="Tsang A."/>
            <person name="Unkles S.E."/>
            <person name="van de Wiele N."/>
            <person name="van Rossen-Uffink D."/>
            <person name="Oliveira J.V."/>
            <person name="Vesth T.C."/>
            <person name="Visser J."/>
            <person name="Yu J.-H."/>
            <person name="Zhou M."/>
            <person name="Andersen M.R."/>
            <person name="Archer D.B."/>
            <person name="Baker S.E."/>
            <person name="Benoit I."/>
            <person name="Brakhage A.A."/>
            <person name="Braus G.H."/>
            <person name="Fischer R."/>
            <person name="Frisvad J.C."/>
            <person name="Goldman G.H."/>
            <person name="Houbraken J."/>
            <person name="Oakley B."/>
            <person name="Pocsi I."/>
            <person name="Scazzocchio C."/>
            <person name="Seiboth B."/>
            <person name="vanKuyk P.A."/>
            <person name="Wortman J."/>
            <person name="Dyer P.S."/>
            <person name="Grigoriev I.V."/>
        </authorList>
    </citation>
    <scope>NUCLEOTIDE SEQUENCE [LARGE SCALE GENOMIC DNA]</scope>
    <source>
        <strain evidence="8">CBS 516.65</strain>
    </source>
</reference>
<proteinExistence type="inferred from homology"/>
<keyword evidence="4" id="KW-0560">Oxidoreductase</keyword>
<dbReference type="Pfam" id="PF00107">
    <property type="entry name" value="ADH_zinc_N"/>
    <property type="match status" value="1"/>
</dbReference>
<evidence type="ECO:0000256" key="2">
    <source>
        <dbReference type="ARBA" id="ARBA00022723"/>
    </source>
</evidence>
<dbReference type="PANTHER" id="PTHR42683">
    <property type="entry name" value="ALDEHYDE REDUCTASE"/>
    <property type="match status" value="1"/>
</dbReference>
<dbReference type="VEuPathDB" id="FungiDB:ASPGLDRAFT_121070"/>
<sequence>MSITYDVFRGSPEGNIVADKVTQTLKHNEVFIETITSGLCGTDEHFRKTNQVLGHEGIGFVRAVGSSVTSLKTGDRAGFGFTHSVCASCDNCVTDWDQFCRKVKQYGKNDFDNGSFSYGAVWDANCVFPIPDGLESVHAAPLMCAGATVWTTLTRFNMHPADRVGIMGIGGLGHIAIKLAATLGYYVIVLSTSEAKRQEAMEFGASEYHVFRSGEGPPEGFKPIKHLLLCASGDVDYSSLLALMDTPSVIYPLTATFELSKIPTLELCFKGIRIQGSLVASRNSIRTLLDFANKKKIAPTIMTFPLTIAGIEEAMETLREGKMRYRGVLVRE</sequence>
<dbReference type="InterPro" id="IPR020843">
    <property type="entry name" value="ER"/>
</dbReference>
<protein>
    <recommendedName>
        <fullName evidence="6">Enoyl reductase (ER) domain-containing protein</fullName>
    </recommendedName>
</protein>
<dbReference type="STRING" id="1160497.A0A1L9VRN5"/>
<dbReference type="InterPro" id="IPR002328">
    <property type="entry name" value="ADH_Zn_CS"/>
</dbReference>
<evidence type="ECO:0000256" key="1">
    <source>
        <dbReference type="ARBA" id="ARBA00001947"/>
    </source>
</evidence>
<dbReference type="OrthoDB" id="1879366at2759"/>
<name>A0A1L9VRN5_ASPGL</name>
<dbReference type="Pfam" id="PF08240">
    <property type="entry name" value="ADH_N"/>
    <property type="match status" value="1"/>
</dbReference>
<dbReference type="InterPro" id="IPR047109">
    <property type="entry name" value="CAD-like"/>
</dbReference>
<feature type="domain" description="Enoyl reductase (ER)" evidence="6">
    <location>
        <begin position="10"/>
        <end position="329"/>
    </location>
</feature>
<dbReference type="CDD" id="cd05283">
    <property type="entry name" value="CAD1"/>
    <property type="match status" value="1"/>
</dbReference>
<dbReference type="GO" id="GO:0016616">
    <property type="term" value="F:oxidoreductase activity, acting on the CH-OH group of donors, NAD or NADP as acceptor"/>
    <property type="evidence" value="ECO:0007669"/>
    <property type="project" value="InterPro"/>
</dbReference>
<organism evidence="7 8">
    <name type="scientific">Aspergillus glaucus CBS 516.65</name>
    <dbReference type="NCBI Taxonomy" id="1160497"/>
    <lineage>
        <taxon>Eukaryota</taxon>
        <taxon>Fungi</taxon>
        <taxon>Dikarya</taxon>
        <taxon>Ascomycota</taxon>
        <taxon>Pezizomycotina</taxon>
        <taxon>Eurotiomycetes</taxon>
        <taxon>Eurotiomycetidae</taxon>
        <taxon>Eurotiales</taxon>
        <taxon>Aspergillaceae</taxon>
        <taxon>Aspergillus</taxon>
        <taxon>Aspergillus subgen. Aspergillus</taxon>
    </lineage>
</organism>
<evidence type="ECO:0000313" key="8">
    <source>
        <dbReference type="Proteomes" id="UP000184300"/>
    </source>
</evidence>
<comment type="similarity">
    <text evidence="5">Belongs to the zinc-containing alcohol dehydrogenase family.</text>
</comment>
<dbReference type="Gene3D" id="3.40.50.720">
    <property type="entry name" value="NAD(P)-binding Rossmann-like Domain"/>
    <property type="match status" value="1"/>
</dbReference>
<dbReference type="AlphaFoldDB" id="A0A1L9VRN5"/>
<keyword evidence="8" id="KW-1185">Reference proteome</keyword>
<comment type="cofactor">
    <cofactor evidence="1 5">
        <name>Zn(2+)</name>
        <dbReference type="ChEBI" id="CHEBI:29105"/>
    </cofactor>
</comment>
<keyword evidence="3 5" id="KW-0862">Zinc</keyword>
<dbReference type="InterPro" id="IPR036291">
    <property type="entry name" value="NAD(P)-bd_dom_sf"/>
</dbReference>
<dbReference type="InterPro" id="IPR013149">
    <property type="entry name" value="ADH-like_C"/>
</dbReference>
<dbReference type="RefSeq" id="XP_022403243.1">
    <property type="nucleotide sequence ID" value="XM_022540205.1"/>
</dbReference>
<dbReference type="FunFam" id="3.40.50.720:FF:000022">
    <property type="entry name" value="Cinnamyl alcohol dehydrogenase"/>
    <property type="match status" value="1"/>
</dbReference>
<evidence type="ECO:0000259" key="6">
    <source>
        <dbReference type="SMART" id="SM00829"/>
    </source>
</evidence>
<evidence type="ECO:0000256" key="5">
    <source>
        <dbReference type="RuleBase" id="RU361277"/>
    </source>
</evidence>
<dbReference type="InterPro" id="IPR013154">
    <property type="entry name" value="ADH-like_N"/>
</dbReference>
<gene>
    <name evidence="7" type="ORF">ASPGLDRAFT_121070</name>
</gene>
<dbReference type="Gene3D" id="3.90.180.10">
    <property type="entry name" value="Medium-chain alcohol dehydrogenases, catalytic domain"/>
    <property type="match status" value="1"/>
</dbReference>
<dbReference type="Proteomes" id="UP000184300">
    <property type="component" value="Unassembled WGS sequence"/>
</dbReference>
<accession>A0A1L9VRN5</accession>
<dbReference type="GO" id="GO:0008270">
    <property type="term" value="F:zinc ion binding"/>
    <property type="evidence" value="ECO:0007669"/>
    <property type="project" value="InterPro"/>
</dbReference>
<evidence type="ECO:0000313" key="7">
    <source>
        <dbReference type="EMBL" id="OJJ86554.1"/>
    </source>
</evidence>
<dbReference type="PROSITE" id="PS00059">
    <property type="entry name" value="ADH_ZINC"/>
    <property type="match status" value="1"/>
</dbReference>
<dbReference type="EMBL" id="KV878892">
    <property type="protein sequence ID" value="OJJ86554.1"/>
    <property type="molecule type" value="Genomic_DNA"/>
</dbReference>
<evidence type="ECO:0000256" key="3">
    <source>
        <dbReference type="ARBA" id="ARBA00022833"/>
    </source>
</evidence>
<dbReference type="SUPFAM" id="SSF50129">
    <property type="entry name" value="GroES-like"/>
    <property type="match status" value="1"/>
</dbReference>
<dbReference type="InterPro" id="IPR011032">
    <property type="entry name" value="GroES-like_sf"/>
</dbReference>
<keyword evidence="2 5" id="KW-0479">Metal-binding</keyword>
<dbReference type="GeneID" id="34456466"/>